<comment type="similarity">
    <text evidence="1">Belongs to the LysR transcriptional regulatory family.</text>
</comment>
<evidence type="ECO:0000256" key="1">
    <source>
        <dbReference type="ARBA" id="ARBA00009437"/>
    </source>
</evidence>
<dbReference type="PANTHER" id="PTHR30427:SF1">
    <property type="entry name" value="TRANSCRIPTIONAL ACTIVATOR PROTEIN LYSR"/>
    <property type="match status" value="1"/>
</dbReference>
<comment type="caution">
    <text evidence="6">The sequence shown here is derived from an EMBL/GenBank/DDBJ whole genome shotgun (WGS) entry which is preliminary data.</text>
</comment>
<dbReference type="GO" id="GO:0010628">
    <property type="term" value="P:positive regulation of gene expression"/>
    <property type="evidence" value="ECO:0007669"/>
    <property type="project" value="TreeGrafter"/>
</dbReference>
<protein>
    <submittedName>
        <fullName evidence="6">DNA-binding transcriptional LysR family regulator</fullName>
    </submittedName>
</protein>
<dbReference type="InterPro" id="IPR005119">
    <property type="entry name" value="LysR_subst-bd"/>
</dbReference>
<proteinExistence type="inferred from homology"/>
<accession>A0A4R8FPY2</accession>
<evidence type="ECO:0000256" key="3">
    <source>
        <dbReference type="ARBA" id="ARBA00023125"/>
    </source>
</evidence>
<dbReference type="InterPro" id="IPR036388">
    <property type="entry name" value="WH-like_DNA-bd_sf"/>
</dbReference>
<keyword evidence="3 6" id="KW-0238">DNA-binding</keyword>
<dbReference type="InterPro" id="IPR000847">
    <property type="entry name" value="LysR_HTH_N"/>
</dbReference>
<dbReference type="Pfam" id="PF03466">
    <property type="entry name" value="LysR_substrate"/>
    <property type="match status" value="1"/>
</dbReference>
<dbReference type="Pfam" id="PF00126">
    <property type="entry name" value="HTH_1"/>
    <property type="match status" value="1"/>
</dbReference>
<name>A0A4R8FPY2_9RHOB</name>
<feature type="domain" description="HTH lysR-type" evidence="5">
    <location>
        <begin position="1"/>
        <end position="58"/>
    </location>
</feature>
<dbReference type="PANTHER" id="PTHR30427">
    <property type="entry name" value="TRANSCRIPTIONAL ACTIVATOR PROTEIN LYSR"/>
    <property type="match status" value="1"/>
</dbReference>
<evidence type="ECO:0000313" key="7">
    <source>
        <dbReference type="Proteomes" id="UP000295484"/>
    </source>
</evidence>
<dbReference type="Gene3D" id="1.10.10.10">
    <property type="entry name" value="Winged helix-like DNA-binding domain superfamily/Winged helix DNA-binding domain"/>
    <property type="match status" value="1"/>
</dbReference>
<keyword evidence="4" id="KW-0804">Transcription</keyword>
<organism evidence="6 7">
    <name type="scientific">Rhodovulum visakhapatnamense</name>
    <dbReference type="NCBI Taxonomy" id="364297"/>
    <lineage>
        <taxon>Bacteria</taxon>
        <taxon>Pseudomonadati</taxon>
        <taxon>Pseudomonadota</taxon>
        <taxon>Alphaproteobacteria</taxon>
        <taxon>Rhodobacterales</taxon>
        <taxon>Paracoccaceae</taxon>
        <taxon>Rhodovulum</taxon>
    </lineage>
</organism>
<evidence type="ECO:0000256" key="2">
    <source>
        <dbReference type="ARBA" id="ARBA00023015"/>
    </source>
</evidence>
<dbReference type="EMBL" id="SOEB01000018">
    <property type="protein sequence ID" value="TDX26118.1"/>
    <property type="molecule type" value="Genomic_DNA"/>
</dbReference>
<evidence type="ECO:0000259" key="5">
    <source>
        <dbReference type="PROSITE" id="PS50931"/>
    </source>
</evidence>
<evidence type="ECO:0000313" key="6">
    <source>
        <dbReference type="EMBL" id="TDX26118.1"/>
    </source>
</evidence>
<dbReference type="AlphaFoldDB" id="A0A4R8FPY2"/>
<dbReference type="RefSeq" id="WP_113670973.1">
    <property type="nucleotide sequence ID" value="NZ_SOEB01000018.1"/>
</dbReference>
<dbReference type="GO" id="GO:0043565">
    <property type="term" value="F:sequence-specific DNA binding"/>
    <property type="evidence" value="ECO:0007669"/>
    <property type="project" value="TreeGrafter"/>
</dbReference>
<dbReference type="PRINTS" id="PR00039">
    <property type="entry name" value="HTHLYSR"/>
</dbReference>
<dbReference type="PROSITE" id="PS50931">
    <property type="entry name" value="HTH_LYSR"/>
    <property type="match status" value="1"/>
</dbReference>
<keyword evidence="2" id="KW-0805">Transcription regulation</keyword>
<dbReference type="GO" id="GO:0003700">
    <property type="term" value="F:DNA-binding transcription factor activity"/>
    <property type="evidence" value="ECO:0007669"/>
    <property type="project" value="InterPro"/>
</dbReference>
<reference evidence="6 7" key="1">
    <citation type="submission" date="2019-03" db="EMBL/GenBank/DDBJ databases">
        <title>Genomic Encyclopedia of Type Strains, Phase IV (KMG-IV): sequencing the most valuable type-strain genomes for metagenomic binning, comparative biology and taxonomic classification.</title>
        <authorList>
            <person name="Goeker M."/>
        </authorList>
    </citation>
    <scope>NUCLEOTIDE SEQUENCE [LARGE SCALE GENOMIC DNA]</scope>
    <source>
        <strain evidence="6 7">JA181</strain>
    </source>
</reference>
<evidence type="ECO:0000256" key="4">
    <source>
        <dbReference type="ARBA" id="ARBA00023163"/>
    </source>
</evidence>
<sequence>MRARQLEVFTAIMRAGTVTAAARMLNISQPALSQILLHTEDELGFRLFDRIKGRLHPTPEAIEIFPEAERIFADLEGLRRKTADLRHGRAGLVRIAASTPPAMAVLPGALAAFRARHPEILLRSHIAPLASMIRMLREGDAGLALALDDRHAPDIAAEVLGRVGFVCLLPSGHPLAAQHSLSLADLAEAPLIFYRSDTRPAEELARAARTGGVTLTPSLEIDVSISAVGFVQAGLGLALVDALLPWAQFQGIAVRPLAASPTVPLALLSARNRPLSQAETRLCGHLRQTCRALPTLLA</sequence>
<dbReference type="SUPFAM" id="SSF53850">
    <property type="entry name" value="Periplasmic binding protein-like II"/>
    <property type="match status" value="1"/>
</dbReference>
<dbReference type="Proteomes" id="UP000295484">
    <property type="component" value="Unassembled WGS sequence"/>
</dbReference>
<dbReference type="Gene3D" id="3.40.190.290">
    <property type="match status" value="1"/>
</dbReference>
<dbReference type="SUPFAM" id="SSF46785">
    <property type="entry name" value="Winged helix' DNA-binding domain"/>
    <property type="match status" value="1"/>
</dbReference>
<dbReference type="InterPro" id="IPR036390">
    <property type="entry name" value="WH_DNA-bd_sf"/>
</dbReference>
<gene>
    <name evidence="6" type="ORF">EV657_11835</name>
</gene>